<organism evidence="3 4">
    <name type="scientific">Penicillium canescens</name>
    <dbReference type="NCBI Taxonomy" id="5083"/>
    <lineage>
        <taxon>Eukaryota</taxon>
        <taxon>Fungi</taxon>
        <taxon>Dikarya</taxon>
        <taxon>Ascomycota</taxon>
        <taxon>Pezizomycotina</taxon>
        <taxon>Eurotiomycetes</taxon>
        <taxon>Eurotiomycetidae</taxon>
        <taxon>Eurotiales</taxon>
        <taxon>Aspergillaceae</taxon>
        <taxon>Penicillium</taxon>
    </lineage>
</organism>
<keyword evidence="1" id="KW-0812">Transmembrane</keyword>
<evidence type="ECO:0000313" key="4">
    <source>
        <dbReference type="Proteomes" id="UP001219568"/>
    </source>
</evidence>
<feature type="chain" id="PRO_5041898739" evidence="2">
    <location>
        <begin position="20"/>
        <end position="154"/>
    </location>
</feature>
<evidence type="ECO:0000256" key="2">
    <source>
        <dbReference type="SAM" id="SignalP"/>
    </source>
</evidence>
<reference evidence="3" key="1">
    <citation type="journal article" date="2023" name="IMA Fungus">
        <title>Comparative genomic study of the Penicillium genus elucidates a diverse pangenome and 15 lateral gene transfer events.</title>
        <authorList>
            <person name="Petersen C."/>
            <person name="Sorensen T."/>
            <person name="Nielsen M.R."/>
            <person name="Sondergaard T.E."/>
            <person name="Sorensen J.L."/>
            <person name="Fitzpatrick D.A."/>
            <person name="Frisvad J.C."/>
            <person name="Nielsen K.L."/>
        </authorList>
    </citation>
    <scope>NUCLEOTIDE SEQUENCE</scope>
    <source>
        <strain evidence="3">IBT 15450</strain>
    </source>
</reference>
<reference evidence="3" key="2">
    <citation type="submission" date="2023-01" db="EMBL/GenBank/DDBJ databases">
        <authorList>
            <person name="Petersen C."/>
        </authorList>
    </citation>
    <scope>NUCLEOTIDE SEQUENCE</scope>
    <source>
        <strain evidence="3">IBT 15450</strain>
    </source>
</reference>
<feature type="signal peptide" evidence="2">
    <location>
        <begin position="1"/>
        <end position="19"/>
    </location>
</feature>
<dbReference type="Proteomes" id="UP001219568">
    <property type="component" value="Unassembled WGS sequence"/>
</dbReference>
<keyword evidence="1" id="KW-1133">Transmembrane helix</keyword>
<keyword evidence="4" id="KW-1185">Reference proteome</keyword>
<sequence length="154" mass="15542">MHLTTVSAAIAASLSMVQFCPAPPAVLGPILGGALAGEAGGIVGYGVGKIGKKRSFEGSVFEKRADPFAGLPQPAADTCKDQLNGVKVEFTPTGPGAFRIDNAPSACMTLSNVILGQDPNQPAPTPLGSAALGYTGLSDDDINKLQAALEGKGY</sequence>
<evidence type="ECO:0000313" key="3">
    <source>
        <dbReference type="EMBL" id="KAJ6023647.1"/>
    </source>
</evidence>
<comment type="caution">
    <text evidence="3">The sequence shown here is derived from an EMBL/GenBank/DDBJ whole genome shotgun (WGS) entry which is preliminary data.</text>
</comment>
<evidence type="ECO:0000256" key="1">
    <source>
        <dbReference type="SAM" id="Phobius"/>
    </source>
</evidence>
<keyword evidence="1" id="KW-0472">Membrane</keyword>
<name>A0AAD6I009_PENCN</name>
<feature type="transmembrane region" description="Helical" evidence="1">
    <location>
        <begin position="29"/>
        <end position="47"/>
    </location>
</feature>
<dbReference type="AlphaFoldDB" id="A0AAD6I009"/>
<dbReference type="EMBL" id="JAQJZL010000016">
    <property type="protein sequence ID" value="KAJ6023647.1"/>
    <property type="molecule type" value="Genomic_DNA"/>
</dbReference>
<protein>
    <submittedName>
        <fullName evidence="3">Uncharacterized protein</fullName>
    </submittedName>
</protein>
<gene>
    <name evidence="3" type="ORF">N7460_014042</name>
</gene>
<accession>A0AAD6I009</accession>
<proteinExistence type="predicted"/>
<keyword evidence="2" id="KW-0732">Signal</keyword>